<dbReference type="Pfam" id="PF00410">
    <property type="entry name" value="Ribosomal_S8"/>
    <property type="match status" value="1"/>
</dbReference>
<reference evidence="5" key="1">
    <citation type="journal article" date="2019" name="Front. Microbiol.">
        <title>Evolutionary Analysis of Unicellular Species in Chlamydomonadales Through Chloroplast Genome Comparison With the Colonial Volvocine Algae.</title>
        <authorList>
            <person name="Hu Y."/>
            <person name="Xing W."/>
            <person name="Song H."/>
            <person name="Zhu H."/>
            <person name="Liu G."/>
            <person name="Hu Z."/>
        </authorList>
    </citation>
    <scope>NUCLEOTIDE SEQUENCE</scope>
</reference>
<dbReference type="GO" id="GO:0005840">
    <property type="term" value="C:ribosome"/>
    <property type="evidence" value="ECO:0007669"/>
    <property type="project" value="UniProtKB-KW"/>
</dbReference>
<evidence type="ECO:0000256" key="3">
    <source>
        <dbReference type="ARBA" id="ARBA00023274"/>
    </source>
</evidence>
<keyword evidence="3 4" id="KW-0687">Ribonucleoprotein</keyword>
<dbReference type="PROSITE" id="PS00053">
    <property type="entry name" value="RIBOSOMAL_S8"/>
    <property type="match status" value="1"/>
</dbReference>
<dbReference type="Gene3D" id="3.30.1370.30">
    <property type="match status" value="1"/>
</dbReference>
<dbReference type="FunFam" id="3.30.1490.10:FF:000001">
    <property type="entry name" value="30S ribosomal protein S8"/>
    <property type="match status" value="1"/>
</dbReference>
<evidence type="ECO:0000313" key="5">
    <source>
        <dbReference type="EMBL" id="QIA46967.1"/>
    </source>
</evidence>
<dbReference type="GO" id="GO:0006412">
    <property type="term" value="P:translation"/>
    <property type="evidence" value="ECO:0007669"/>
    <property type="project" value="InterPro"/>
</dbReference>
<gene>
    <name evidence="5" type="primary">rps8</name>
</gene>
<comment type="similarity">
    <text evidence="1 4">Belongs to the universal ribosomal protein uS8 family.</text>
</comment>
<dbReference type="NCBIfam" id="NF001109">
    <property type="entry name" value="PRK00136.1"/>
    <property type="match status" value="1"/>
</dbReference>
<evidence type="ECO:0000256" key="4">
    <source>
        <dbReference type="RuleBase" id="RU003660"/>
    </source>
</evidence>
<dbReference type="SUPFAM" id="SSF56047">
    <property type="entry name" value="Ribosomal protein S8"/>
    <property type="match status" value="1"/>
</dbReference>
<accession>A0A6C0RVD4</accession>
<dbReference type="GO" id="GO:0005737">
    <property type="term" value="C:cytoplasm"/>
    <property type="evidence" value="ECO:0007669"/>
    <property type="project" value="UniProtKB-ARBA"/>
</dbReference>
<protein>
    <submittedName>
        <fullName evidence="5">Ribosomal protein S8</fullName>
    </submittedName>
</protein>
<dbReference type="InterPro" id="IPR035987">
    <property type="entry name" value="Ribosomal_uS8_sf"/>
</dbReference>
<evidence type="ECO:0000256" key="1">
    <source>
        <dbReference type="ARBA" id="ARBA00006471"/>
    </source>
</evidence>
<dbReference type="EMBL" id="MH511761">
    <property type="protein sequence ID" value="QIA46967.1"/>
    <property type="molecule type" value="Genomic_DNA"/>
</dbReference>
<geneLocation type="plastid" evidence="5"/>
<dbReference type="GO" id="GO:0003735">
    <property type="term" value="F:structural constituent of ribosome"/>
    <property type="evidence" value="ECO:0007669"/>
    <property type="project" value="InterPro"/>
</dbReference>
<dbReference type="InterPro" id="IPR000630">
    <property type="entry name" value="Ribosomal_uS8"/>
</dbReference>
<organism evidence="5">
    <name type="scientific">Volvulina compacta</name>
    <dbReference type="NCBI Taxonomy" id="51721"/>
    <lineage>
        <taxon>Eukaryota</taxon>
        <taxon>Viridiplantae</taxon>
        <taxon>Chlorophyta</taxon>
        <taxon>core chlorophytes</taxon>
        <taxon>Chlorophyceae</taxon>
        <taxon>CS clade</taxon>
        <taxon>Chlamydomonadales</taxon>
        <taxon>Volvocaceae</taxon>
        <taxon>Volvulina</taxon>
    </lineage>
</organism>
<evidence type="ECO:0000256" key="2">
    <source>
        <dbReference type="ARBA" id="ARBA00022980"/>
    </source>
</evidence>
<name>A0A6C0RVD4_9CHLO</name>
<sequence>MTTLKQKLKSGITQNNILVDGPISLTGFFRSQNIILRSSKRSSHGLINDSIGDMLTRIRNACLAKKSTVSIPFTKINILIAQILEQEGFIQTYQVSLDSQDLTLRLKYRSKKIYRGKKKESCITNLKRISKPGLRIYSNHKEILRILGGTGIVILSTPEGLMTDREARLRGIGGELLCSVW</sequence>
<dbReference type="HAMAP" id="MF_01302_B">
    <property type="entry name" value="Ribosomal_uS8_B"/>
    <property type="match status" value="1"/>
</dbReference>
<dbReference type="AlphaFoldDB" id="A0A6C0RVD4"/>
<dbReference type="PANTHER" id="PTHR11758">
    <property type="entry name" value="40S RIBOSOMAL PROTEIN S15A"/>
    <property type="match status" value="1"/>
</dbReference>
<keyword evidence="5" id="KW-0934">Plastid</keyword>
<proteinExistence type="inferred from homology"/>
<dbReference type="Gene3D" id="3.30.1490.10">
    <property type="match status" value="1"/>
</dbReference>
<keyword evidence="2 4" id="KW-0689">Ribosomal protein</keyword>
<dbReference type="GO" id="GO:1990904">
    <property type="term" value="C:ribonucleoprotein complex"/>
    <property type="evidence" value="ECO:0007669"/>
    <property type="project" value="UniProtKB-KW"/>
</dbReference>
<dbReference type="InterPro" id="IPR047863">
    <property type="entry name" value="Ribosomal_uS8_CS"/>
</dbReference>